<sequence length="120" mass="12941">MKILIRPGHERALQDHVTTAPKVVVAVVVAVEVAAVVVVVAVVVVIVVVVEVVVVILVVVVIVVAEVVFNWNWSSDDAEIVEDSRKVNVAYTDSDDDYLGFADHQTVFAPPNNQKDSGLN</sequence>
<evidence type="ECO:0000313" key="3">
    <source>
        <dbReference type="Proteomes" id="UP000828390"/>
    </source>
</evidence>
<name>A0A9D4QXX6_DREPO</name>
<reference evidence="2" key="2">
    <citation type="submission" date="2020-11" db="EMBL/GenBank/DDBJ databases">
        <authorList>
            <person name="McCartney M.A."/>
            <person name="Auch B."/>
            <person name="Kono T."/>
            <person name="Mallez S."/>
            <person name="Becker A."/>
            <person name="Gohl D.M."/>
            <person name="Silverstein K.A.T."/>
            <person name="Koren S."/>
            <person name="Bechman K.B."/>
            <person name="Herman A."/>
            <person name="Abrahante J.E."/>
            <person name="Garbe J."/>
        </authorList>
    </citation>
    <scope>NUCLEOTIDE SEQUENCE</scope>
    <source>
        <strain evidence="2">Duluth1</strain>
        <tissue evidence="2">Whole animal</tissue>
    </source>
</reference>
<proteinExistence type="predicted"/>
<gene>
    <name evidence="2" type="ORF">DPMN_089134</name>
</gene>
<dbReference type="EMBL" id="JAIWYP010000003">
    <property type="protein sequence ID" value="KAH3846827.1"/>
    <property type="molecule type" value="Genomic_DNA"/>
</dbReference>
<dbReference type="Proteomes" id="UP000828390">
    <property type="component" value="Unassembled WGS sequence"/>
</dbReference>
<feature type="transmembrane region" description="Helical" evidence="1">
    <location>
        <begin position="52"/>
        <end position="71"/>
    </location>
</feature>
<protein>
    <submittedName>
        <fullName evidence="2">Uncharacterized protein</fullName>
    </submittedName>
</protein>
<organism evidence="2 3">
    <name type="scientific">Dreissena polymorpha</name>
    <name type="common">Zebra mussel</name>
    <name type="synonym">Mytilus polymorpha</name>
    <dbReference type="NCBI Taxonomy" id="45954"/>
    <lineage>
        <taxon>Eukaryota</taxon>
        <taxon>Metazoa</taxon>
        <taxon>Spiralia</taxon>
        <taxon>Lophotrochozoa</taxon>
        <taxon>Mollusca</taxon>
        <taxon>Bivalvia</taxon>
        <taxon>Autobranchia</taxon>
        <taxon>Heteroconchia</taxon>
        <taxon>Euheterodonta</taxon>
        <taxon>Imparidentia</taxon>
        <taxon>Neoheterodontei</taxon>
        <taxon>Myida</taxon>
        <taxon>Dreissenoidea</taxon>
        <taxon>Dreissenidae</taxon>
        <taxon>Dreissena</taxon>
    </lineage>
</organism>
<reference evidence="2" key="1">
    <citation type="journal article" date="2019" name="bioRxiv">
        <title>The Genome of the Zebra Mussel, Dreissena polymorpha: A Resource for Invasive Species Research.</title>
        <authorList>
            <person name="McCartney M.A."/>
            <person name="Auch B."/>
            <person name="Kono T."/>
            <person name="Mallez S."/>
            <person name="Zhang Y."/>
            <person name="Obille A."/>
            <person name="Becker A."/>
            <person name="Abrahante J.E."/>
            <person name="Garbe J."/>
            <person name="Badalamenti J.P."/>
            <person name="Herman A."/>
            <person name="Mangelson H."/>
            <person name="Liachko I."/>
            <person name="Sullivan S."/>
            <person name="Sone E.D."/>
            <person name="Koren S."/>
            <person name="Silverstein K.A.T."/>
            <person name="Beckman K.B."/>
            <person name="Gohl D.M."/>
        </authorList>
    </citation>
    <scope>NUCLEOTIDE SEQUENCE</scope>
    <source>
        <strain evidence="2">Duluth1</strain>
        <tissue evidence="2">Whole animal</tissue>
    </source>
</reference>
<dbReference type="AlphaFoldDB" id="A0A9D4QXX6"/>
<keyword evidence="1" id="KW-0472">Membrane</keyword>
<keyword evidence="3" id="KW-1185">Reference proteome</keyword>
<evidence type="ECO:0000313" key="2">
    <source>
        <dbReference type="EMBL" id="KAH3846827.1"/>
    </source>
</evidence>
<accession>A0A9D4QXX6</accession>
<comment type="caution">
    <text evidence="2">The sequence shown here is derived from an EMBL/GenBank/DDBJ whole genome shotgun (WGS) entry which is preliminary data.</text>
</comment>
<keyword evidence="1" id="KW-0812">Transmembrane</keyword>
<keyword evidence="1" id="KW-1133">Transmembrane helix</keyword>
<feature type="transmembrane region" description="Helical" evidence="1">
    <location>
        <begin position="21"/>
        <end position="46"/>
    </location>
</feature>
<evidence type="ECO:0000256" key="1">
    <source>
        <dbReference type="SAM" id="Phobius"/>
    </source>
</evidence>